<dbReference type="Gene3D" id="1.25.40.20">
    <property type="entry name" value="Ankyrin repeat-containing domain"/>
    <property type="match status" value="1"/>
</dbReference>
<dbReference type="SUPFAM" id="SSF48403">
    <property type="entry name" value="Ankyrin repeat"/>
    <property type="match status" value="1"/>
</dbReference>
<comment type="caution">
    <text evidence="1">The sequence shown here is derived from an EMBL/GenBank/DDBJ whole genome shotgun (WGS) entry which is preliminary data.</text>
</comment>
<name>A0A4S4LV30_9AGAM</name>
<proteinExistence type="predicted"/>
<reference evidence="1 2" key="1">
    <citation type="submission" date="2019-02" db="EMBL/GenBank/DDBJ databases">
        <title>Genome sequencing of the rare red list fungi Bondarzewia mesenterica.</title>
        <authorList>
            <person name="Buettner E."/>
            <person name="Kellner H."/>
        </authorList>
    </citation>
    <scope>NUCLEOTIDE SEQUENCE [LARGE SCALE GENOMIC DNA]</scope>
    <source>
        <strain evidence="1 2">DSM 108281</strain>
    </source>
</reference>
<organism evidence="1 2">
    <name type="scientific">Bondarzewia mesenterica</name>
    <dbReference type="NCBI Taxonomy" id="1095465"/>
    <lineage>
        <taxon>Eukaryota</taxon>
        <taxon>Fungi</taxon>
        <taxon>Dikarya</taxon>
        <taxon>Basidiomycota</taxon>
        <taxon>Agaricomycotina</taxon>
        <taxon>Agaricomycetes</taxon>
        <taxon>Russulales</taxon>
        <taxon>Bondarzewiaceae</taxon>
        <taxon>Bondarzewia</taxon>
    </lineage>
</organism>
<protein>
    <submittedName>
        <fullName evidence="1">Uncharacterized protein</fullName>
    </submittedName>
</protein>
<evidence type="ECO:0000313" key="2">
    <source>
        <dbReference type="Proteomes" id="UP000310158"/>
    </source>
</evidence>
<gene>
    <name evidence="1" type="ORF">EW146_g6188</name>
</gene>
<evidence type="ECO:0000313" key="1">
    <source>
        <dbReference type="EMBL" id="THH14120.1"/>
    </source>
</evidence>
<dbReference type="OrthoDB" id="539213at2759"/>
<dbReference type="AlphaFoldDB" id="A0A4S4LV30"/>
<keyword evidence="2" id="KW-1185">Reference proteome</keyword>
<accession>A0A4S4LV30</accession>
<dbReference type="Proteomes" id="UP000310158">
    <property type="component" value="Unassembled WGS sequence"/>
</dbReference>
<dbReference type="InterPro" id="IPR036770">
    <property type="entry name" value="Ankyrin_rpt-contain_sf"/>
</dbReference>
<dbReference type="EMBL" id="SGPL01000302">
    <property type="protein sequence ID" value="THH14120.1"/>
    <property type="molecule type" value="Genomic_DNA"/>
</dbReference>
<sequence>MDRFRRTLDTLPVELLYEIQFYALSDSLPHTCRRLYDVFKSAPPTIQAEYISGRCLLVRDNSGKNKCVTRALRYPVCTQDVLEAVLRRSDFPSISGESFELPRRIFRPLIHSPPTGGWKEQDEPLPFLQYLFSHPRLPAPDPDSHEGYPLTRAVHAGFMHLIRFMLDHGASPRWKGGLAVLVAIRQRNLRLVKVLIERGSSASRGSAKRRKIMDRIEVNQNMLRTAIKCNANDIADYLMREKGCVPDIQTLGLMK</sequence>